<feature type="compositionally biased region" description="Basic and acidic residues" evidence="1">
    <location>
        <begin position="686"/>
        <end position="698"/>
    </location>
</feature>
<dbReference type="SUPFAM" id="SSF52980">
    <property type="entry name" value="Restriction endonuclease-like"/>
    <property type="match status" value="1"/>
</dbReference>
<dbReference type="GO" id="GO:0004527">
    <property type="term" value="F:exonuclease activity"/>
    <property type="evidence" value="ECO:0007669"/>
    <property type="project" value="UniProtKB-KW"/>
</dbReference>
<keyword evidence="3" id="KW-0540">Nuclease</keyword>
<dbReference type="EMBL" id="AAMT01000008">
    <property type="protein sequence ID" value="EAQ12341.1"/>
    <property type="molecule type" value="Genomic_DNA"/>
</dbReference>
<protein>
    <submittedName>
        <fullName evidence="3">Putative Helicase/Exonuclease</fullName>
    </submittedName>
</protein>
<keyword evidence="3" id="KW-0547">Nucleotide-binding</keyword>
<keyword evidence="3" id="KW-0378">Hydrolase</keyword>
<dbReference type="STRING" id="314271.RB2654_13685"/>
<sequence>MNGMFETSERPRVFAQAPGVDFPNAVIEGLRARLNGQPPEAMARVTLFVNTMRMKRRLIELFDQGPPALLPRIRLVTDLGQDVAMADLPPAVSPLRRRLELASLISELLDSQPDLAPRHAIFPLADSLANLMDEMHGEGVPPDALEDLDVSQHSAYWARSLAFIRLIARFFGTAGAEPPDLEARQRKVIERVTANWVERPPADPILVAGSTGSRGATAMLMEAVARLPQGAVIMPGFDAHMPAHVWEKMDDALTAEDHPQFRFRRLLSSLGLSPGDVGDWHAQDAPNPRRNAFVSLALRPAPVTDQWQDEGPGFADIDAATRELSLIEAPSPREEASAIAMILRDAAQRGREAALITPDRVLTRQVTAALDRWRITPDDSAGRPLPLTAPGRLLRHVAEMRGRRITGVDLLTLLKHPLTHTGGERNEHLRLSRDLELQALRRDMPFPDKASLALWAGEKPDRVEWVEWLAPLVADLSETGTQSLTAHVEQVVSLAERLSAGPDDGKSGELWDREAGREARRLVDELLREAPFGGEMTPSDFHDLFAAVLNRGSVRNPDTPYPGIKIWGTLEARVGGADLVILAGLNEGTWPERPAPDPWMNRDMRQKAGLLLPERRIGLSAHDFQQGLGAPEVVLTRSLRDDEAETVPSRWINRLMNLMNGMSDAGADALKAMRSRGDAWLTLARELDRPGRDHKTDPAPRPSPRPPVEHRPKRLSFTQIGTLIRDPYAIYADKILRLRGIDPLHQSPDAPLRGTAVHAAFERFIRERPKDEARSDARARLLSVAREVFEAQAPWPATRLLWLAKLERIADDFLNDEDERQRDATNALTEIRGEATFGTPPFTVHGTADRIDVLNFGQVAIYDYKTGQPPSEKQQKAYDKQLLLEALVARKGGFGDLGRMKTARVAYIGLGAKSKYVPIDVDETLLARTQAELESVLADFANRERGYTSRRVVLSANRFGGDFDHLARYGEWDHTAEPKGEEVGG</sequence>
<dbReference type="HOGENOM" id="CLU_012377_0_0_5"/>
<name>A3VGD6_9RHOB</name>
<proteinExistence type="predicted"/>
<reference evidence="3 4" key="1">
    <citation type="journal article" date="2010" name="J. Bacteriol.">
        <title>Genome sequences of Pelagibaca bermudensis HTCC2601T and Maritimibacter alkaliphilus HTCC2654T, the type strains of two marine Roseobacter genera.</title>
        <authorList>
            <person name="Thrash J.C."/>
            <person name="Cho J.C."/>
            <person name="Ferriera S."/>
            <person name="Johnson J."/>
            <person name="Vergin K.L."/>
            <person name="Giovannoni S.J."/>
        </authorList>
    </citation>
    <scope>NUCLEOTIDE SEQUENCE [LARGE SCALE GENOMIC DNA]</scope>
    <source>
        <strain evidence="3 4">HTCC2654</strain>
    </source>
</reference>
<evidence type="ECO:0000256" key="1">
    <source>
        <dbReference type="SAM" id="MobiDB-lite"/>
    </source>
</evidence>
<dbReference type="Gene3D" id="3.90.320.10">
    <property type="match status" value="1"/>
</dbReference>
<gene>
    <name evidence="3" type="ORF">RB2654_13685</name>
</gene>
<comment type="caution">
    <text evidence="3">The sequence shown here is derived from an EMBL/GenBank/DDBJ whole genome shotgun (WGS) entry which is preliminary data.</text>
</comment>
<dbReference type="eggNOG" id="COG2887">
    <property type="taxonomic scope" value="Bacteria"/>
</dbReference>
<evidence type="ECO:0000313" key="3">
    <source>
        <dbReference type="EMBL" id="EAQ12341.1"/>
    </source>
</evidence>
<dbReference type="Pfam" id="PF12705">
    <property type="entry name" value="PDDEXK_1"/>
    <property type="match status" value="1"/>
</dbReference>
<accession>A3VGD6</accession>
<keyword evidence="3" id="KW-0067">ATP-binding</keyword>
<dbReference type="InterPro" id="IPR011604">
    <property type="entry name" value="PDDEXK-like_dom_sf"/>
</dbReference>
<dbReference type="NCBIfam" id="TIGR02786">
    <property type="entry name" value="addB_alphas"/>
    <property type="match status" value="1"/>
</dbReference>
<dbReference type="Proteomes" id="UP000002931">
    <property type="component" value="Unassembled WGS sequence"/>
</dbReference>
<keyword evidence="4" id="KW-1185">Reference proteome</keyword>
<feature type="region of interest" description="Disordered" evidence="1">
    <location>
        <begin position="686"/>
        <end position="714"/>
    </location>
</feature>
<dbReference type="InterPro" id="IPR027417">
    <property type="entry name" value="P-loop_NTPase"/>
</dbReference>
<dbReference type="InterPro" id="IPR014153">
    <property type="entry name" value="Ds_break_AddB"/>
</dbReference>
<dbReference type="InterPro" id="IPR038726">
    <property type="entry name" value="PDDEXK_AddAB-type"/>
</dbReference>
<dbReference type="eggNOG" id="COG3893">
    <property type="taxonomic scope" value="Bacteria"/>
</dbReference>
<dbReference type="AlphaFoldDB" id="A3VGD6"/>
<keyword evidence="3" id="KW-0347">Helicase</keyword>
<organism evidence="3 4">
    <name type="scientific">Maritimibacter alkaliphilus HTCC2654</name>
    <dbReference type="NCBI Taxonomy" id="314271"/>
    <lineage>
        <taxon>Bacteria</taxon>
        <taxon>Pseudomonadati</taxon>
        <taxon>Pseudomonadota</taxon>
        <taxon>Alphaproteobacteria</taxon>
        <taxon>Rhodobacterales</taxon>
        <taxon>Roseobacteraceae</taxon>
        <taxon>Maritimibacter</taxon>
    </lineage>
</organism>
<dbReference type="SUPFAM" id="SSF52540">
    <property type="entry name" value="P-loop containing nucleoside triphosphate hydrolases"/>
    <property type="match status" value="1"/>
</dbReference>
<evidence type="ECO:0000259" key="2">
    <source>
        <dbReference type="Pfam" id="PF12705"/>
    </source>
</evidence>
<dbReference type="GO" id="GO:0004386">
    <property type="term" value="F:helicase activity"/>
    <property type="evidence" value="ECO:0007669"/>
    <property type="project" value="UniProtKB-KW"/>
</dbReference>
<feature type="domain" description="PD-(D/E)XK endonuclease-like" evidence="2">
    <location>
        <begin position="714"/>
        <end position="942"/>
    </location>
</feature>
<evidence type="ECO:0000313" key="4">
    <source>
        <dbReference type="Proteomes" id="UP000002931"/>
    </source>
</evidence>
<keyword evidence="3" id="KW-0269">Exonuclease</keyword>
<dbReference type="InterPro" id="IPR011335">
    <property type="entry name" value="Restrct_endonuc-II-like"/>
</dbReference>